<keyword evidence="2" id="KW-1185">Reference proteome</keyword>
<reference evidence="1 2" key="1">
    <citation type="submission" date="2020-07" db="EMBL/GenBank/DDBJ databases">
        <title>Genomic Encyclopedia of Type Strains, Phase IV (KMG-IV): sequencing the most valuable type-strain genomes for metagenomic binning, comparative biology and taxonomic classification.</title>
        <authorList>
            <person name="Goeker M."/>
        </authorList>
    </citation>
    <scope>NUCLEOTIDE SEQUENCE [LARGE SCALE GENOMIC DNA]</scope>
    <source>
        <strain evidence="1 2">DSM 17721</strain>
    </source>
</reference>
<dbReference type="Proteomes" id="UP000525298">
    <property type="component" value="Unassembled WGS sequence"/>
</dbReference>
<accession>A0A7W0HJX8</accession>
<sequence>MTKSKCPICGCEQFYVKDPDDEFEVYEFECRAGDVCFNEAAAPGQCPEIDASTEIFCNACAWHDRFEKIK</sequence>
<dbReference type="EMBL" id="JACDUS010000002">
    <property type="protein sequence ID" value="MBA2880491.1"/>
    <property type="molecule type" value="Genomic_DNA"/>
</dbReference>
<dbReference type="RefSeq" id="WP_181550169.1">
    <property type="nucleotide sequence ID" value="NZ_JACDUS010000002.1"/>
</dbReference>
<name>A0A7W0HJX8_9BACT</name>
<gene>
    <name evidence="1" type="ORF">HNR65_000809</name>
</gene>
<comment type="caution">
    <text evidence="1">The sequence shown here is derived from an EMBL/GenBank/DDBJ whole genome shotgun (WGS) entry which is preliminary data.</text>
</comment>
<evidence type="ECO:0000313" key="1">
    <source>
        <dbReference type="EMBL" id="MBA2880491.1"/>
    </source>
</evidence>
<dbReference type="AlphaFoldDB" id="A0A7W0HJX8"/>
<organism evidence="1 2">
    <name type="scientific">Desulfosalsimonas propionicica</name>
    <dbReference type="NCBI Taxonomy" id="332175"/>
    <lineage>
        <taxon>Bacteria</taxon>
        <taxon>Pseudomonadati</taxon>
        <taxon>Thermodesulfobacteriota</taxon>
        <taxon>Desulfobacteria</taxon>
        <taxon>Desulfobacterales</taxon>
        <taxon>Desulfosalsimonadaceae</taxon>
        <taxon>Desulfosalsimonas</taxon>
    </lineage>
</organism>
<proteinExistence type="predicted"/>
<protein>
    <submittedName>
        <fullName evidence="1">Uncharacterized protein</fullName>
    </submittedName>
</protein>
<evidence type="ECO:0000313" key="2">
    <source>
        <dbReference type="Proteomes" id="UP000525298"/>
    </source>
</evidence>